<reference evidence="1 2" key="1">
    <citation type="journal article" date="2010" name="PLoS ONE">
        <title>Genome erosion in a nitrogen-fixing vertically transmitted endosymbiotic multicellular cyanobacterium.</title>
        <authorList>
            <person name="Ran L."/>
            <person name="Larsson J."/>
            <person name="Vigil-Stenman T."/>
            <person name="Nylander J.A."/>
            <person name="Ininbergs K."/>
            <person name="Zheng W.W."/>
            <person name="Lapidus A."/>
            <person name="Lowry S."/>
            <person name="Haselkorn R."/>
            <person name="Bergman B."/>
        </authorList>
    </citation>
    <scope>NUCLEOTIDE SEQUENCE [LARGE SCALE GENOMIC DNA]</scope>
    <source>
        <strain evidence="1 2">0708</strain>
    </source>
</reference>
<dbReference type="RefSeq" id="WP_013192795.1">
    <property type="nucleotide sequence ID" value="NC_014248.1"/>
</dbReference>
<dbReference type="HOGENOM" id="CLU_3186481_0_0_3"/>
<evidence type="ECO:0000313" key="1">
    <source>
        <dbReference type="EMBL" id="ADI65785.1"/>
    </source>
</evidence>
<dbReference type="Proteomes" id="UP000001511">
    <property type="component" value="Chromosome"/>
</dbReference>
<gene>
    <name evidence="1" type="ordered locus">Aazo_4509</name>
</gene>
<evidence type="ECO:0000313" key="2">
    <source>
        <dbReference type="Proteomes" id="UP000001511"/>
    </source>
</evidence>
<name>D7DX66_NOSA0</name>
<keyword evidence="2" id="KW-1185">Reference proteome</keyword>
<dbReference type="EMBL" id="CP002059">
    <property type="protein sequence ID" value="ADI65785.1"/>
    <property type="molecule type" value="Genomic_DNA"/>
</dbReference>
<protein>
    <submittedName>
        <fullName evidence="1">Uncharacterized protein</fullName>
    </submittedName>
</protein>
<accession>D7DX66</accession>
<sequence length="46" mass="5148">MGKSENAKGLKPTNCRILADLRTRAVILSQEAIATVKEIRHELGWE</sequence>
<proteinExistence type="predicted"/>
<dbReference type="AlphaFoldDB" id="D7DX66"/>
<dbReference type="KEGG" id="naz:Aazo_4509"/>
<organism evidence="1 2">
    <name type="scientific">Nostoc azollae (strain 0708)</name>
    <name type="common">Anabaena azollae (strain 0708)</name>
    <dbReference type="NCBI Taxonomy" id="551115"/>
    <lineage>
        <taxon>Bacteria</taxon>
        <taxon>Bacillati</taxon>
        <taxon>Cyanobacteriota</taxon>
        <taxon>Cyanophyceae</taxon>
        <taxon>Nostocales</taxon>
        <taxon>Nostocaceae</taxon>
        <taxon>Trichormus</taxon>
    </lineage>
</organism>